<gene>
    <name evidence="2" type="ORF">METZ01_LOCUS347599</name>
</gene>
<dbReference type="EMBL" id="UINC01120327">
    <property type="protein sequence ID" value="SVC94745.1"/>
    <property type="molecule type" value="Genomic_DNA"/>
</dbReference>
<dbReference type="InterPro" id="IPR022712">
    <property type="entry name" value="Beta_Casp"/>
</dbReference>
<proteinExistence type="predicted"/>
<evidence type="ECO:0000259" key="1">
    <source>
        <dbReference type="SMART" id="SM01027"/>
    </source>
</evidence>
<sequence>MGRDIARILQKYPGSIRDTKSMNRAFRETNFVKYSRQRDVAFNGDIIVTTSGMLNGGPVLHYLSKLRKNPSSAVFLTGYQVSGTNGHLLQ</sequence>
<protein>
    <recommendedName>
        <fullName evidence="1">Beta-Casp domain-containing protein</fullName>
    </recommendedName>
</protein>
<dbReference type="AlphaFoldDB" id="A0A382RC20"/>
<dbReference type="SUPFAM" id="SSF56281">
    <property type="entry name" value="Metallo-hydrolase/oxidoreductase"/>
    <property type="match status" value="1"/>
</dbReference>
<accession>A0A382RC20</accession>
<evidence type="ECO:0000313" key="2">
    <source>
        <dbReference type="EMBL" id="SVC94745.1"/>
    </source>
</evidence>
<dbReference type="SMART" id="SM01027">
    <property type="entry name" value="Beta-Casp"/>
    <property type="match status" value="1"/>
</dbReference>
<feature type="domain" description="Beta-Casp" evidence="1">
    <location>
        <begin position="1"/>
        <end position="89"/>
    </location>
</feature>
<dbReference type="InterPro" id="IPR036866">
    <property type="entry name" value="RibonucZ/Hydroxyglut_hydro"/>
</dbReference>
<dbReference type="Gene3D" id="3.40.50.10890">
    <property type="match status" value="1"/>
</dbReference>
<organism evidence="2">
    <name type="scientific">marine metagenome</name>
    <dbReference type="NCBI Taxonomy" id="408172"/>
    <lineage>
        <taxon>unclassified sequences</taxon>
        <taxon>metagenomes</taxon>
        <taxon>ecological metagenomes</taxon>
    </lineage>
</organism>
<dbReference type="Pfam" id="PF10996">
    <property type="entry name" value="Beta-Casp"/>
    <property type="match status" value="1"/>
</dbReference>
<reference evidence="2" key="1">
    <citation type="submission" date="2018-05" db="EMBL/GenBank/DDBJ databases">
        <authorList>
            <person name="Lanie J.A."/>
            <person name="Ng W.-L."/>
            <person name="Kazmierczak K.M."/>
            <person name="Andrzejewski T.M."/>
            <person name="Davidsen T.M."/>
            <person name="Wayne K.J."/>
            <person name="Tettelin H."/>
            <person name="Glass J.I."/>
            <person name="Rusch D."/>
            <person name="Podicherti R."/>
            <person name="Tsui H.-C.T."/>
            <person name="Winkler M.E."/>
        </authorList>
    </citation>
    <scope>NUCLEOTIDE SEQUENCE</scope>
</reference>
<feature type="non-terminal residue" evidence="2">
    <location>
        <position position="90"/>
    </location>
</feature>
<name>A0A382RC20_9ZZZZ</name>